<comment type="caution">
    <text evidence="1">The sequence shown here is derived from an EMBL/GenBank/DDBJ whole genome shotgun (WGS) entry which is preliminary data.</text>
</comment>
<dbReference type="EMBL" id="JACHLK010000027">
    <property type="protein sequence ID" value="MBB6564057.1"/>
    <property type="molecule type" value="Genomic_DNA"/>
</dbReference>
<sequence length="93" mass="10019">MTLRRLAAGDSHLYPGVRLASTPADAPAHWQAGDPVLIEFADLTTGEGRIEAAGAQGWLLQLFARNTAKGSAIPAQTWWLEPQGTGLLRVRRT</sequence>
<evidence type="ECO:0000313" key="2">
    <source>
        <dbReference type="Proteomes" id="UP000575083"/>
    </source>
</evidence>
<dbReference type="RefSeq" id="WP_184865679.1">
    <property type="nucleotide sequence ID" value="NZ_JACHLK010000027.1"/>
</dbReference>
<reference evidence="1 2" key="1">
    <citation type="submission" date="2020-08" db="EMBL/GenBank/DDBJ databases">
        <title>Functional genomics of gut bacteria from endangered species of beetles.</title>
        <authorList>
            <person name="Carlos-Shanley C."/>
        </authorList>
    </citation>
    <scope>NUCLEOTIDE SEQUENCE [LARGE SCALE GENOMIC DNA]</scope>
    <source>
        <strain evidence="1 2">S00198</strain>
    </source>
</reference>
<gene>
    <name evidence="1" type="ORF">HNP48_006783</name>
</gene>
<name>A0A7X0PLB7_9BURK</name>
<dbReference type="Proteomes" id="UP000575083">
    <property type="component" value="Unassembled WGS sequence"/>
</dbReference>
<evidence type="ECO:0000313" key="1">
    <source>
        <dbReference type="EMBL" id="MBB6564057.1"/>
    </source>
</evidence>
<dbReference type="AlphaFoldDB" id="A0A7X0PLB7"/>
<protein>
    <submittedName>
        <fullName evidence="1">Uncharacterized protein</fullName>
    </submittedName>
</protein>
<keyword evidence="2" id="KW-1185">Reference proteome</keyword>
<organism evidence="1 2">
    <name type="scientific">Acidovorax soli</name>
    <dbReference type="NCBI Taxonomy" id="592050"/>
    <lineage>
        <taxon>Bacteria</taxon>
        <taxon>Pseudomonadati</taxon>
        <taxon>Pseudomonadota</taxon>
        <taxon>Betaproteobacteria</taxon>
        <taxon>Burkholderiales</taxon>
        <taxon>Comamonadaceae</taxon>
        <taxon>Acidovorax</taxon>
    </lineage>
</organism>
<proteinExistence type="predicted"/>
<accession>A0A7X0PLB7</accession>